<name>A0A0E9TRD8_ANGAN</name>
<feature type="region of interest" description="Disordered" evidence="1">
    <location>
        <begin position="12"/>
        <end position="53"/>
    </location>
</feature>
<proteinExistence type="predicted"/>
<evidence type="ECO:0000256" key="1">
    <source>
        <dbReference type="SAM" id="MobiDB-lite"/>
    </source>
</evidence>
<evidence type="ECO:0000313" key="2">
    <source>
        <dbReference type="EMBL" id="JAH56022.1"/>
    </source>
</evidence>
<protein>
    <submittedName>
        <fullName evidence="2">Uncharacterized protein</fullName>
    </submittedName>
</protein>
<dbReference type="AlphaFoldDB" id="A0A0E9TRD8"/>
<accession>A0A0E9TRD8</accession>
<organism evidence="2">
    <name type="scientific">Anguilla anguilla</name>
    <name type="common">European freshwater eel</name>
    <name type="synonym">Muraena anguilla</name>
    <dbReference type="NCBI Taxonomy" id="7936"/>
    <lineage>
        <taxon>Eukaryota</taxon>
        <taxon>Metazoa</taxon>
        <taxon>Chordata</taxon>
        <taxon>Craniata</taxon>
        <taxon>Vertebrata</taxon>
        <taxon>Euteleostomi</taxon>
        <taxon>Actinopterygii</taxon>
        <taxon>Neopterygii</taxon>
        <taxon>Teleostei</taxon>
        <taxon>Anguilliformes</taxon>
        <taxon>Anguillidae</taxon>
        <taxon>Anguilla</taxon>
    </lineage>
</organism>
<reference evidence="2" key="1">
    <citation type="submission" date="2014-11" db="EMBL/GenBank/DDBJ databases">
        <authorList>
            <person name="Amaro Gonzalez C."/>
        </authorList>
    </citation>
    <scope>NUCLEOTIDE SEQUENCE</scope>
</reference>
<reference evidence="2" key="2">
    <citation type="journal article" date="2015" name="Fish Shellfish Immunol.">
        <title>Early steps in the European eel (Anguilla anguilla)-Vibrio vulnificus interaction in the gills: Role of the RtxA13 toxin.</title>
        <authorList>
            <person name="Callol A."/>
            <person name="Pajuelo D."/>
            <person name="Ebbesson L."/>
            <person name="Teles M."/>
            <person name="MacKenzie S."/>
            <person name="Amaro C."/>
        </authorList>
    </citation>
    <scope>NUCLEOTIDE SEQUENCE</scope>
</reference>
<dbReference type="EMBL" id="GBXM01052555">
    <property type="protein sequence ID" value="JAH56022.1"/>
    <property type="molecule type" value="Transcribed_RNA"/>
</dbReference>
<sequence length="86" mass="9581">MPLRLHIPSLSVQLEDPGRSRSSSATSDWGCEEETPSESGASARLRFPPGRSQHPVTPVLVTCSQRTLIPQSVLFYFKKYTEAEFT</sequence>